<proteinExistence type="predicted"/>
<dbReference type="OrthoDB" id="2289822at2759"/>
<name>A0A162PMV7_PHYB8</name>
<dbReference type="RefSeq" id="XP_018292407.1">
    <property type="nucleotide sequence ID" value="XM_018431301.1"/>
</dbReference>
<dbReference type="GeneID" id="28992207"/>
<evidence type="ECO:0000313" key="2">
    <source>
        <dbReference type="Proteomes" id="UP000077315"/>
    </source>
</evidence>
<dbReference type="EMBL" id="KV440979">
    <property type="protein sequence ID" value="OAD74367.1"/>
    <property type="molecule type" value="Genomic_DNA"/>
</dbReference>
<evidence type="ECO:0000313" key="1">
    <source>
        <dbReference type="EMBL" id="OAD74367.1"/>
    </source>
</evidence>
<dbReference type="VEuPathDB" id="FungiDB:PHYBLDRAFT_144816"/>
<dbReference type="InParanoid" id="A0A162PMV7"/>
<protein>
    <submittedName>
        <fullName evidence="1">Uncharacterized protein</fullName>
    </submittedName>
</protein>
<reference evidence="2" key="1">
    <citation type="submission" date="2015-06" db="EMBL/GenBank/DDBJ databases">
        <title>Expansion of signal transduction pathways in fungi by whole-genome duplication.</title>
        <authorList>
            <consortium name="DOE Joint Genome Institute"/>
            <person name="Corrochano L.M."/>
            <person name="Kuo A."/>
            <person name="Marcet-Houben M."/>
            <person name="Polaino S."/>
            <person name="Salamov A."/>
            <person name="Villalobos J.M."/>
            <person name="Alvarez M.I."/>
            <person name="Avalos J."/>
            <person name="Benito E.P."/>
            <person name="Benoit I."/>
            <person name="Burger G."/>
            <person name="Camino L.P."/>
            <person name="Canovas D."/>
            <person name="Cerda-Olmedo E."/>
            <person name="Cheng J.-F."/>
            <person name="Dominguez A."/>
            <person name="Elias M."/>
            <person name="Eslava A.P."/>
            <person name="Glaser F."/>
            <person name="Grimwood J."/>
            <person name="Gutierrez G."/>
            <person name="Heitman J."/>
            <person name="Henrissat B."/>
            <person name="Iturriaga E.A."/>
            <person name="Lang B.F."/>
            <person name="Lavin J.L."/>
            <person name="Lee S."/>
            <person name="Li W."/>
            <person name="Lindquist E."/>
            <person name="Lopez-Garcia S."/>
            <person name="Luque E.M."/>
            <person name="Marcos A.T."/>
            <person name="Martin J."/>
            <person name="McCluskey K."/>
            <person name="Medina H.R."/>
            <person name="Miralles-Duran A."/>
            <person name="Miyazaki A."/>
            <person name="Munoz-Torres E."/>
            <person name="Oguiza J.A."/>
            <person name="Ohm R."/>
            <person name="Olmedo M."/>
            <person name="Orejas M."/>
            <person name="Ortiz-Castellanos L."/>
            <person name="Pisabarro A.G."/>
            <person name="Rodriguez-Romero J."/>
            <person name="Ruiz-Herrera J."/>
            <person name="Ruiz-Vazquez R."/>
            <person name="Sanz C."/>
            <person name="Schackwitz W."/>
            <person name="Schmutz J."/>
            <person name="Shahriari M."/>
            <person name="Shelest E."/>
            <person name="Silva-Franco F."/>
            <person name="Soanes D."/>
            <person name="Syed K."/>
            <person name="Tagua V.G."/>
            <person name="Talbot N.J."/>
            <person name="Thon M."/>
            <person name="De vries R.P."/>
            <person name="Wiebenga A."/>
            <person name="Yadav J.S."/>
            <person name="Braun E.L."/>
            <person name="Baker S."/>
            <person name="Garre V."/>
            <person name="Horwitz B."/>
            <person name="Torres-Martinez S."/>
            <person name="Idnurm A."/>
            <person name="Herrera-Estrella A."/>
            <person name="Gabaldon T."/>
            <person name="Grigoriev I.V."/>
        </authorList>
    </citation>
    <scope>NUCLEOTIDE SEQUENCE [LARGE SCALE GENOMIC DNA]</scope>
    <source>
        <strain evidence="2">NRRL 1555(-)</strain>
    </source>
</reference>
<dbReference type="AlphaFoldDB" id="A0A162PMV7"/>
<sequence length="494" mass="56725">MDKILKDEYTARTATYDMCMEGCVHFRDIEADVFDSGAVRRLCEGGIVGQDDILVTMFVDQFNLFDHTKMLAAIIHVQQHNAAGDYIWTKTLKLAFPKMFPNITQYVFFGDELPVHMRTLESLCQLEGNSYSVNGPNAFRDLPTLTSPAFFGLNKMHLLRHDIGKQLYKALGEKFQISPEIADNADQLNQIDRSITKYRADIPAIFTGSWWLLKKTTGQQKAVNWLDFLLFVVPTVVVKNFVLAKTRNAVQDLVKACTIAQQWKVTEREVNIMEEAIGCWHVFLRHEVAEKRLEPTIFVINQHMLTHLSYMMREMGPLQAYSCHLIKRTIGEYRAAIQSWKEPGKNMENILLCKARVKHCLGSQASRRRLMDRRTSNFEVASNNIAGPQLWSNPTRKSLGVVADECEMNYHNLISSLACLWLKKPPTPEYLTIVDCLRGIWPNNEEKFPVWESLTLSEIKVVEMKSITGMAGLIHDINNETIRHVVFPHPHYYK</sequence>
<keyword evidence="2" id="KW-1185">Reference proteome</keyword>
<dbReference type="Proteomes" id="UP000077315">
    <property type="component" value="Unassembled WGS sequence"/>
</dbReference>
<organism evidence="1 2">
    <name type="scientific">Phycomyces blakesleeanus (strain ATCC 8743b / DSM 1359 / FGSC 10004 / NBRC 33097 / NRRL 1555)</name>
    <dbReference type="NCBI Taxonomy" id="763407"/>
    <lineage>
        <taxon>Eukaryota</taxon>
        <taxon>Fungi</taxon>
        <taxon>Fungi incertae sedis</taxon>
        <taxon>Mucoromycota</taxon>
        <taxon>Mucoromycotina</taxon>
        <taxon>Mucoromycetes</taxon>
        <taxon>Mucorales</taxon>
        <taxon>Phycomycetaceae</taxon>
        <taxon>Phycomyces</taxon>
    </lineage>
</organism>
<gene>
    <name evidence="1" type="ORF">PHYBLDRAFT_144816</name>
</gene>
<accession>A0A162PMV7</accession>